<evidence type="ECO:0000256" key="5">
    <source>
        <dbReference type="SAM" id="Phobius"/>
    </source>
</evidence>
<reference evidence="7 8" key="1">
    <citation type="journal article" date="2012" name="Science">
        <title>The Paleozoic origin of enzymatic lignin decomposition reconstructed from 31 fungal genomes.</title>
        <authorList>
            <person name="Floudas D."/>
            <person name="Binder M."/>
            <person name="Riley R."/>
            <person name="Barry K."/>
            <person name="Blanchette R.A."/>
            <person name="Henrissat B."/>
            <person name="Martinez A.T."/>
            <person name="Otillar R."/>
            <person name="Spatafora J.W."/>
            <person name="Yadav J.S."/>
            <person name="Aerts A."/>
            <person name="Benoit I."/>
            <person name="Boyd A."/>
            <person name="Carlson A."/>
            <person name="Copeland A."/>
            <person name="Coutinho P.M."/>
            <person name="de Vries R.P."/>
            <person name="Ferreira P."/>
            <person name="Findley K."/>
            <person name="Foster B."/>
            <person name="Gaskell J."/>
            <person name="Glotzer D."/>
            <person name="Gorecki P."/>
            <person name="Heitman J."/>
            <person name="Hesse C."/>
            <person name="Hori C."/>
            <person name="Igarashi K."/>
            <person name="Jurgens J.A."/>
            <person name="Kallen N."/>
            <person name="Kersten P."/>
            <person name="Kohler A."/>
            <person name="Kuees U."/>
            <person name="Kumar T.K.A."/>
            <person name="Kuo A."/>
            <person name="LaButti K."/>
            <person name="Larrondo L.F."/>
            <person name="Lindquist E."/>
            <person name="Ling A."/>
            <person name="Lombard V."/>
            <person name="Lucas S."/>
            <person name="Lundell T."/>
            <person name="Martin R."/>
            <person name="McLaughlin D.J."/>
            <person name="Morgenstern I."/>
            <person name="Morin E."/>
            <person name="Murat C."/>
            <person name="Nagy L.G."/>
            <person name="Nolan M."/>
            <person name="Ohm R.A."/>
            <person name="Patyshakuliyeva A."/>
            <person name="Rokas A."/>
            <person name="Ruiz-Duenas F.J."/>
            <person name="Sabat G."/>
            <person name="Salamov A."/>
            <person name="Samejima M."/>
            <person name="Schmutz J."/>
            <person name="Slot J.C."/>
            <person name="St John F."/>
            <person name="Stenlid J."/>
            <person name="Sun H."/>
            <person name="Sun S."/>
            <person name="Syed K."/>
            <person name="Tsang A."/>
            <person name="Wiebenga A."/>
            <person name="Young D."/>
            <person name="Pisabarro A."/>
            <person name="Eastwood D.C."/>
            <person name="Martin F."/>
            <person name="Cullen D."/>
            <person name="Grigoriev I.V."/>
            <person name="Hibbett D.S."/>
        </authorList>
    </citation>
    <scope>NUCLEOTIDE SEQUENCE [LARGE SCALE GENOMIC DNA]</scope>
    <source>
        <strain evidence="7 8">MD-104</strain>
    </source>
</reference>
<protein>
    <recommendedName>
        <fullName evidence="6">Wax synthase domain-containing protein</fullName>
    </recommendedName>
</protein>
<feature type="domain" description="Wax synthase" evidence="6">
    <location>
        <begin position="206"/>
        <end position="281"/>
    </location>
</feature>
<evidence type="ECO:0000256" key="3">
    <source>
        <dbReference type="ARBA" id="ARBA00022989"/>
    </source>
</evidence>
<dbReference type="OMA" id="STAITCR"/>
<dbReference type="Pfam" id="PF13813">
    <property type="entry name" value="MBOAT_2"/>
    <property type="match status" value="1"/>
</dbReference>
<dbReference type="OrthoDB" id="1077582at2759"/>
<dbReference type="STRING" id="742152.A0A2H3JFP1"/>
<evidence type="ECO:0000313" key="8">
    <source>
        <dbReference type="Proteomes" id="UP000218811"/>
    </source>
</evidence>
<dbReference type="EMBL" id="KB467931">
    <property type="protein sequence ID" value="PCH37569.1"/>
    <property type="molecule type" value="Genomic_DNA"/>
</dbReference>
<evidence type="ECO:0000256" key="1">
    <source>
        <dbReference type="ARBA" id="ARBA00004141"/>
    </source>
</evidence>
<feature type="transmembrane region" description="Helical" evidence="5">
    <location>
        <begin position="317"/>
        <end position="338"/>
    </location>
</feature>
<keyword evidence="4 5" id="KW-0472">Membrane</keyword>
<dbReference type="InterPro" id="IPR032805">
    <property type="entry name" value="Wax_synthase_dom"/>
</dbReference>
<evidence type="ECO:0000256" key="2">
    <source>
        <dbReference type="ARBA" id="ARBA00022692"/>
    </source>
</evidence>
<dbReference type="AlphaFoldDB" id="A0A2H3JFP1"/>
<organism evidence="7 8">
    <name type="scientific">Wolfiporia cocos (strain MD-104)</name>
    <name type="common">Brown rot fungus</name>
    <dbReference type="NCBI Taxonomy" id="742152"/>
    <lineage>
        <taxon>Eukaryota</taxon>
        <taxon>Fungi</taxon>
        <taxon>Dikarya</taxon>
        <taxon>Basidiomycota</taxon>
        <taxon>Agaricomycotina</taxon>
        <taxon>Agaricomycetes</taxon>
        <taxon>Polyporales</taxon>
        <taxon>Phaeolaceae</taxon>
        <taxon>Wolfiporia</taxon>
    </lineage>
</organism>
<name>A0A2H3JFP1_WOLCO</name>
<keyword evidence="3 5" id="KW-1133">Transmembrane helix</keyword>
<evidence type="ECO:0000259" key="6">
    <source>
        <dbReference type="Pfam" id="PF13813"/>
    </source>
</evidence>
<gene>
    <name evidence="7" type="ORF">WOLCODRAFT_146720</name>
</gene>
<dbReference type="Proteomes" id="UP000218811">
    <property type="component" value="Unassembled WGS sequence"/>
</dbReference>
<sequence length="381" mass="43393">MHGRPLLPVLPALLVLNCIVATLIALRLRWWTRLAGFAVYTYLLYLAFRCTAGDVWRDYVLGCHLMDQYFVAIQLLWLTDPMTELRHERDAVHPSTLPFARRFYWSLCVLNNRRGVGWNCQVAIVPPRPSGSRRQFVRERLLKIFRLYIPLDFIQLYVLSIRPETSPQRWIYGLGRLSTMMICMEAQTSIISIVAVVTRFSEPQDWPAVFGKLSDAYTVRRFWGRTYHQNVRRYTASWGKRACRLLGLQPGSWASAHMQLFVGFSLSCLMHCAGDLMVRPSIFGASSAYFAAQAAVIALEDVVVAAARRRIVVPVGVARFAGYAWVVLWLGVSTPWLFNWTVKAGVVDSRRLPFSILEALICGKNTGFASRSVTCRNLHAR</sequence>
<evidence type="ECO:0000256" key="4">
    <source>
        <dbReference type="ARBA" id="ARBA00023136"/>
    </source>
</evidence>
<accession>A0A2H3JFP1</accession>
<keyword evidence="8" id="KW-1185">Reference proteome</keyword>
<comment type="subcellular location">
    <subcellularLocation>
        <location evidence="1">Membrane</location>
        <topology evidence="1">Multi-pass membrane protein</topology>
    </subcellularLocation>
</comment>
<evidence type="ECO:0000313" key="7">
    <source>
        <dbReference type="EMBL" id="PCH37569.1"/>
    </source>
</evidence>
<feature type="transmembrane region" description="Helical" evidence="5">
    <location>
        <begin position="31"/>
        <end position="48"/>
    </location>
</feature>
<keyword evidence="2 5" id="KW-0812">Transmembrane</keyword>
<proteinExistence type="predicted"/>
<dbReference type="GO" id="GO:0016020">
    <property type="term" value="C:membrane"/>
    <property type="evidence" value="ECO:0007669"/>
    <property type="project" value="UniProtKB-SubCell"/>
</dbReference>